<protein>
    <recommendedName>
        <fullName evidence="9">tRNA-specific 2-thiouridylase MnmA</fullName>
        <ecNumber evidence="9">2.8.1.13</ecNumber>
    </recommendedName>
</protein>
<dbReference type="NCBIfam" id="TIGR00420">
    <property type="entry name" value="trmU"/>
    <property type="match status" value="1"/>
</dbReference>
<evidence type="ECO:0000256" key="4">
    <source>
        <dbReference type="ARBA" id="ARBA00022741"/>
    </source>
</evidence>
<feature type="region of interest" description="Interaction with target base in tRNA" evidence="9">
    <location>
        <begin position="95"/>
        <end position="97"/>
    </location>
</feature>
<keyword evidence="9" id="KW-0963">Cytoplasm</keyword>
<dbReference type="PANTHER" id="PTHR11933">
    <property type="entry name" value="TRNA 5-METHYLAMINOMETHYL-2-THIOURIDYLATE -METHYLTRANSFERASE"/>
    <property type="match status" value="1"/>
</dbReference>
<accession>A0A5B3GS75</accession>
<comment type="function">
    <text evidence="9">Catalyzes the 2-thiolation of uridine at the wobble position (U34) of tRNA, leading to the formation of s(2)U34.</text>
</comment>
<keyword evidence="1 9" id="KW-0820">tRNA-binding</keyword>
<organism evidence="12 13">
    <name type="scientific">Alistipes onderdonkii</name>
    <dbReference type="NCBI Taxonomy" id="328813"/>
    <lineage>
        <taxon>Bacteria</taxon>
        <taxon>Pseudomonadati</taxon>
        <taxon>Bacteroidota</taxon>
        <taxon>Bacteroidia</taxon>
        <taxon>Bacteroidales</taxon>
        <taxon>Rikenellaceae</taxon>
        <taxon>Alistipes</taxon>
    </lineage>
</organism>
<feature type="region of interest" description="Interaction with tRNA" evidence="9">
    <location>
        <begin position="151"/>
        <end position="153"/>
    </location>
</feature>
<comment type="caution">
    <text evidence="12">The sequence shown here is derived from an EMBL/GenBank/DDBJ whole genome shotgun (WGS) entry which is preliminary data.</text>
</comment>
<dbReference type="PANTHER" id="PTHR11933:SF5">
    <property type="entry name" value="MITOCHONDRIAL TRNA-SPECIFIC 2-THIOURIDYLASE 1"/>
    <property type="match status" value="1"/>
</dbReference>
<keyword evidence="7" id="KW-1015">Disulfide bond</keyword>
<dbReference type="InterPro" id="IPR046884">
    <property type="entry name" value="MnmA-like_central"/>
</dbReference>
<dbReference type="InterPro" id="IPR023382">
    <property type="entry name" value="MnmA-like_central_sf"/>
</dbReference>
<dbReference type="AlphaFoldDB" id="A0A5B3GS75"/>
<feature type="domain" description="Rhodanese" evidence="11">
    <location>
        <begin position="4"/>
        <end position="45"/>
    </location>
</feature>
<dbReference type="GO" id="GO:0002143">
    <property type="term" value="P:tRNA wobble position uridine thiolation"/>
    <property type="evidence" value="ECO:0007669"/>
    <property type="project" value="TreeGrafter"/>
</dbReference>
<dbReference type="InterPro" id="IPR046885">
    <property type="entry name" value="MnmA-like_C"/>
</dbReference>
<feature type="site" description="Interaction with tRNA" evidence="9">
    <location>
        <position position="125"/>
    </location>
</feature>
<feature type="compositionally biased region" description="Low complexity" evidence="10">
    <location>
        <begin position="246"/>
        <end position="258"/>
    </location>
</feature>
<dbReference type="SUPFAM" id="SSF52402">
    <property type="entry name" value="Adenine nucleotide alpha hydrolases-like"/>
    <property type="match status" value="1"/>
</dbReference>
<evidence type="ECO:0000256" key="10">
    <source>
        <dbReference type="SAM" id="MobiDB-lite"/>
    </source>
</evidence>
<feature type="region of interest" description="Interaction with tRNA" evidence="9">
    <location>
        <begin position="383"/>
        <end position="384"/>
    </location>
</feature>
<evidence type="ECO:0000256" key="3">
    <source>
        <dbReference type="ARBA" id="ARBA00022694"/>
    </source>
</evidence>
<dbReference type="PROSITE" id="PS50206">
    <property type="entry name" value="RHODANESE_3"/>
    <property type="match status" value="1"/>
</dbReference>
<dbReference type="GO" id="GO:0005524">
    <property type="term" value="F:ATP binding"/>
    <property type="evidence" value="ECO:0007669"/>
    <property type="project" value="UniProtKB-KW"/>
</dbReference>
<feature type="binding site" evidence="9">
    <location>
        <position position="124"/>
    </location>
    <ligand>
        <name>ATP</name>
        <dbReference type="ChEBI" id="CHEBI:30616"/>
    </ligand>
</feature>
<dbReference type="CDD" id="cd01998">
    <property type="entry name" value="MnmA_TRMU-like"/>
    <property type="match status" value="1"/>
</dbReference>
<dbReference type="InterPro" id="IPR001763">
    <property type="entry name" value="Rhodanese-like_dom"/>
</dbReference>
<keyword evidence="2 9" id="KW-0808">Transferase</keyword>
<evidence type="ECO:0000256" key="2">
    <source>
        <dbReference type="ARBA" id="ARBA00022679"/>
    </source>
</evidence>
<dbReference type="GO" id="GO:0005737">
    <property type="term" value="C:cytoplasm"/>
    <property type="evidence" value="ECO:0007669"/>
    <property type="project" value="UniProtKB-SubCell"/>
</dbReference>
<evidence type="ECO:0000256" key="9">
    <source>
        <dbReference type="HAMAP-Rule" id="MF_00144"/>
    </source>
</evidence>
<evidence type="ECO:0000313" key="13">
    <source>
        <dbReference type="Proteomes" id="UP000322940"/>
    </source>
</evidence>
<dbReference type="Pfam" id="PF20259">
    <property type="entry name" value="tRNA_Me_trans_M"/>
    <property type="match status" value="1"/>
</dbReference>
<feature type="binding site" evidence="9">
    <location>
        <position position="33"/>
    </location>
    <ligand>
        <name>ATP</name>
        <dbReference type="ChEBI" id="CHEBI:30616"/>
    </ligand>
</feature>
<keyword evidence="3 9" id="KW-0819">tRNA processing</keyword>
<evidence type="ECO:0000256" key="6">
    <source>
        <dbReference type="ARBA" id="ARBA00022884"/>
    </source>
</evidence>
<dbReference type="GO" id="GO:0000049">
    <property type="term" value="F:tRNA binding"/>
    <property type="evidence" value="ECO:0007669"/>
    <property type="project" value="UniProtKB-KW"/>
</dbReference>
<dbReference type="FunFam" id="3.40.50.620:FF:000115">
    <property type="entry name" value="tRNA-specific 2-thiouridylase MnmA"/>
    <property type="match status" value="1"/>
</dbReference>
<feature type="region of interest" description="Disordered" evidence="10">
    <location>
        <begin position="240"/>
        <end position="277"/>
    </location>
</feature>
<evidence type="ECO:0000256" key="1">
    <source>
        <dbReference type="ARBA" id="ARBA00022555"/>
    </source>
</evidence>
<reference evidence="12 13" key="1">
    <citation type="journal article" date="2019" name="Nat. Med.">
        <title>A library of human gut bacterial isolates paired with longitudinal multiomics data enables mechanistic microbiome research.</title>
        <authorList>
            <person name="Poyet M."/>
            <person name="Groussin M."/>
            <person name="Gibbons S.M."/>
            <person name="Avila-Pacheco J."/>
            <person name="Jiang X."/>
            <person name="Kearney S.M."/>
            <person name="Perrotta A.R."/>
            <person name="Berdy B."/>
            <person name="Zhao S."/>
            <person name="Lieberman T.D."/>
            <person name="Swanson P.K."/>
            <person name="Smith M."/>
            <person name="Roesemann S."/>
            <person name="Alexander J.E."/>
            <person name="Rich S.A."/>
            <person name="Livny J."/>
            <person name="Vlamakis H."/>
            <person name="Clish C."/>
            <person name="Bullock K."/>
            <person name="Deik A."/>
            <person name="Scott J."/>
            <person name="Pierce K.A."/>
            <person name="Xavier R.J."/>
            <person name="Alm E.J."/>
        </authorList>
    </citation>
    <scope>NUCLEOTIDE SEQUENCE [LARGE SCALE GENOMIC DNA]</scope>
    <source>
        <strain evidence="12 13">BIOML-A266</strain>
    </source>
</reference>
<comment type="subcellular location">
    <subcellularLocation>
        <location evidence="9">Cytoplasm</location>
    </subcellularLocation>
</comment>
<dbReference type="Pfam" id="PF20258">
    <property type="entry name" value="tRNA_Me_trans_C"/>
    <property type="match status" value="1"/>
</dbReference>
<evidence type="ECO:0000256" key="7">
    <source>
        <dbReference type="ARBA" id="ARBA00023157"/>
    </source>
</evidence>
<proteinExistence type="inferred from homology"/>
<feature type="site" description="Interaction with tRNA" evidence="9">
    <location>
        <position position="415"/>
    </location>
</feature>
<dbReference type="EC" id="2.8.1.13" evidence="9"/>
<dbReference type="EMBL" id="VVXH01000016">
    <property type="protein sequence ID" value="KAA2376276.1"/>
    <property type="molecule type" value="Genomic_DNA"/>
</dbReference>
<keyword evidence="6 9" id="KW-0694">RNA-binding</keyword>
<sequence length="433" mass="47681">MARVVIGLSGGVDSSVAAYLLKQQGHDVVGLFMINWHDTTGTLEGDCPWHDDRVFAELVAKKLDIPLHVVDLSADYRTRVVDYIFSEYEKGRTPNPDVLCNREIKFDVFLREALRLGADFVATGHYCRKAEETLPDGRTIYKLLAGADPNKDQSYFLCQLSQEQLRYALFPVGDLLKPEVRRIAAEQGLATAKRKDSQGICFVGKVDLPAFLQQKLASKRGNVHEILPTWPKYGPKARIPAGTPDAGQAIPAPASPAAERPEGDLHSPGGQHAADVPPTTEQLAALAAPWRYTVRDGKKIGEHSGAHFYTIGQRKGLGIGGRKESLFILATDTVQNVIYVGEGDSHPGLWRQALHIAPREIHWVNPARTMPAGQSARFSVRIRYRQPLQEATLFVRDQGAYILFDAPQRGITPGQFAAWYDGDELVGSGVISE</sequence>
<comment type="catalytic activity">
    <reaction evidence="8 9">
        <text>S-sulfanyl-L-cysteinyl-[protein] + uridine(34) in tRNA + AH2 + ATP = 2-thiouridine(34) in tRNA + L-cysteinyl-[protein] + A + AMP + diphosphate + H(+)</text>
        <dbReference type="Rhea" id="RHEA:47032"/>
        <dbReference type="Rhea" id="RHEA-COMP:10131"/>
        <dbReference type="Rhea" id="RHEA-COMP:11726"/>
        <dbReference type="Rhea" id="RHEA-COMP:11727"/>
        <dbReference type="Rhea" id="RHEA-COMP:11728"/>
        <dbReference type="ChEBI" id="CHEBI:13193"/>
        <dbReference type="ChEBI" id="CHEBI:15378"/>
        <dbReference type="ChEBI" id="CHEBI:17499"/>
        <dbReference type="ChEBI" id="CHEBI:29950"/>
        <dbReference type="ChEBI" id="CHEBI:30616"/>
        <dbReference type="ChEBI" id="CHEBI:33019"/>
        <dbReference type="ChEBI" id="CHEBI:61963"/>
        <dbReference type="ChEBI" id="CHEBI:65315"/>
        <dbReference type="ChEBI" id="CHEBI:87170"/>
        <dbReference type="ChEBI" id="CHEBI:456215"/>
        <dbReference type="EC" id="2.8.1.13"/>
    </reaction>
</comment>
<evidence type="ECO:0000313" key="12">
    <source>
        <dbReference type="EMBL" id="KAA2376276.1"/>
    </source>
</evidence>
<name>A0A5B3GS75_9BACT</name>
<dbReference type="GO" id="GO:0103016">
    <property type="term" value="F:tRNA-uridine 2-sulfurtransferase activity"/>
    <property type="evidence" value="ECO:0007669"/>
    <property type="project" value="UniProtKB-EC"/>
</dbReference>
<dbReference type="InterPro" id="IPR004506">
    <property type="entry name" value="MnmA-like"/>
</dbReference>
<dbReference type="FunFam" id="2.30.30.280:FF:000001">
    <property type="entry name" value="tRNA-specific 2-thiouridylase MnmA"/>
    <property type="match status" value="1"/>
</dbReference>
<gene>
    <name evidence="9 12" type="primary">mnmA</name>
    <name evidence="12" type="ORF">F2Y10_13230</name>
</gene>
<keyword evidence="5 9" id="KW-0067">ATP-binding</keyword>
<feature type="binding site" evidence="9">
    <location>
        <begin position="7"/>
        <end position="14"/>
    </location>
    <ligand>
        <name>ATP</name>
        <dbReference type="ChEBI" id="CHEBI:30616"/>
    </ligand>
</feature>
<dbReference type="Proteomes" id="UP000322940">
    <property type="component" value="Unassembled WGS sequence"/>
</dbReference>
<comment type="caution">
    <text evidence="9">Lacks conserved residue(s) required for the propagation of feature annotation.</text>
</comment>
<comment type="similarity">
    <text evidence="9">Belongs to the MnmA/TRMU family.</text>
</comment>
<dbReference type="InterPro" id="IPR014729">
    <property type="entry name" value="Rossmann-like_a/b/a_fold"/>
</dbReference>
<dbReference type="NCBIfam" id="NF001138">
    <property type="entry name" value="PRK00143.1"/>
    <property type="match status" value="1"/>
</dbReference>
<dbReference type="Gene3D" id="3.40.50.620">
    <property type="entry name" value="HUPs"/>
    <property type="match status" value="1"/>
</dbReference>
<evidence type="ECO:0000256" key="8">
    <source>
        <dbReference type="ARBA" id="ARBA00051542"/>
    </source>
</evidence>
<dbReference type="HAMAP" id="MF_00144">
    <property type="entry name" value="tRNA_thiouridyl_MnmA"/>
    <property type="match status" value="1"/>
</dbReference>
<evidence type="ECO:0000256" key="5">
    <source>
        <dbReference type="ARBA" id="ARBA00022840"/>
    </source>
</evidence>
<keyword evidence="4 9" id="KW-0547">Nucleotide-binding</keyword>
<dbReference type="Gene3D" id="2.40.30.10">
    <property type="entry name" value="Translation factors"/>
    <property type="match status" value="1"/>
</dbReference>
<dbReference type="Pfam" id="PF03054">
    <property type="entry name" value="tRNA_Me_trans"/>
    <property type="match status" value="1"/>
</dbReference>
<evidence type="ECO:0000259" key="11">
    <source>
        <dbReference type="PROSITE" id="PS50206"/>
    </source>
</evidence>
<feature type="active site" description="Nucleophile" evidence="9">
    <location>
        <position position="100"/>
    </location>
</feature>
<dbReference type="RefSeq" id="WP_130065781.1">
    <property type="nucleotide sequence ID" value="NZ_JAHOOA010000006.1"/>
</dbReference>
<feature type="active site" description="Cysteine persulfide intermediate" evidence="9">
    <location>
        <position position="201"/>
    </location>
</feature>
<dbReference type="Gene3D" id="2.30.30.280">
    <property type="entry name" value="Adenine nucleotide alpha hydrolases-like domains"/>
    <property type="match status" value="1"/>
</dbReference>